<dbReference type="InterPro" id="IPR002048">
    <property type="entry name" value="EF_hand_dom"/>
</dbReference>
<gene>
    <name evidence="4" type="ORF">H3H37_05930</name>
</gene>
<feature type="domain" description="EF-hand" evidence="3">
    <location>
        <begin position="84"/>
        <end position="119"/>
    </location>
</feature>
<dbReference type="Gene3D" id="1.10.238.10">
    <property type="entry name" value="EF-hand"/>
    <property type="match status" value="1"/>
</dbReference>
<dbReference type="Proteomes" id="UP000534388">
    <property type="component" value="Unassembled WGS sequence"/>
</dbReference>
<dbReference type="SUPFAM" id="SSF47473">
    <property type="entry name" value="EF-hand"/>
    <property type="match status" value="1"/>
</dbReference>
<dbReference type="AlphaFoldDB" id="A0A7W2EQD2"/>
<dbReference type="RefSeq" id="WP_182160736.1">
    <property type="nucleotide sequence ID" value="NZ_JACEZT010000003.1"/>
</dbReference>
<dbReference type="Pfam" id="PF13202">
    <property type="entry name" value="EF-hand_5"/>
    <property type="match status" value="2"/>
</dbReference>
<evidence type="ECO:0000313" key="4">
    <source>
        <dbReference type="EMBL" id="MBA5636590.1"/>
    </source>
</evidence>
<dbReference type="PROSITE" id="PS00018">
    <property type="entry name" value="EF_HAND_1"/>
    <property type="match status" value="1"/>
</dbReference>
<name>A0A7W2EQD2_9BURK</name>
<protein>
    <submittedName>
        <fullName evidence="4">EF-hand domain-containing protein</fullName>
    </submittedName>
</protein>
<dbReference type="InterPro" id="IPR018247">
    <property type="entry name" value="EF_Hand_1_Ca_BS"/>
</dbReference>
<feature type="compositionally biased region" description="Polar residues" evidence="1">
    <location>
        <begin position="39"/>
        <end position="50"/>
    </location>
</feature>
<comment type="caution">
    <text evidence="4">The sequence shown here is derived from an EMBL/GenBank/DDBJ whole genome shotgun (WGS) entry which is preliminary data.</text>
</comment>
<evidence type="ECO:0000313" key="5">
    <source>
        <dbReference type="Proteomes" id="UP000534388"/>
    </source>
</evidence>
<accession>A0A7W2EQD2</accession>
<feature type="signal peptide" evidence="2">
    <location>
        <begin position="1"/>
        <end position="33"/>
    </location>
</feature>
<feature type="region of interest" description="Disordered" evidence="1">
    <location>
        <begin position="33"/>
        <end position="81"/>
    </location>
</feature>
<evidence type="ECO:0000256" key="1">
    <source>
        <dbReference type="SAM" id="MobiDB-lite"/>
    </source>
</evidence>
<proteinExistence type="predicted"/>
<dbReference type="InterPro" id="IPR011992">
    <property type="entry name" value="EF-hand-dom_pair"/>
</dbReference>
<dbReference type="GO" id="GO:0005509">
    <property type="term" value="F:calcium ion binding"/>
    <property type="evidence" value="ECO:0007669"/>
    <property type="project" value="InterPro"/>
</dbReference>
<sequence>MQTSRPSRYRAAPAALLALCAVAAALHAGAAIAAGPPASNDTSGTSSASNDGAPVVAHPDPWVPPAKRQRASEPGAAGPALQHQIWEKMRQRFKEADLDANGSLSVDEARRAGMGFVVKHFDQIDRSHSGQVTFDDLQAFLAQRRAAARARREAASR</sequence>
<dbReference type="PROSITE" id="PS50222">
    <property type="entry name" value="EF_HAND_2"/>
    <property type="match status" value="1"/>
</dbReference>
<keyword evidence="2" id="KW-0732">Signal</keyword>
<reference evidence="4 5" key="1">
    <citation type="submission" date="2020-07" db="EMBL/GenBank/DDBJ databases">
        <title>Novel species isolated from subtropical streams in China.</title>
        <authorList>
            <person name="Lu H."/>
        </authorList>
    </citation>
    <scope>NUCLEOTIDE SEQUENCE [LARGE SCALE GENOMIC DNA]</scope>
    <source>
        <strain evidence="4 5">LX20W</strain>
    </source>
</reference>
<organism evidence="4 5">
    <name type="scientific">Rugamonas brunnea</name>
    <dbReference type="NCBI Taxonomy" id="2758569"/>
    <lineage>
        <taxon>Bacteria</taxon>
        <taxon>Pseudomonadati</taxon>
        <taxon>Pseudomonadota</taxon>
        <taxon>Betaproteobacteria</taxon>
        <taxon>Burkholderiales</taxon>
        <taxon>Oxalobacteraceae</taxon>
        <taxon>Telluria group</taxon>
        <taxon>Rugamonas</taxon>
    </lineage>
</organism>
<evidence type="ECO:0000256" key="2">
    <source>
        <dbReference type="SAM" id="SignalP"/>
    </source>
</evidence>
<feature type="chain" id="PRO_5031046311" evidence="2">
    <location>
        <begin position="34"/>
        <end position="157"/>
    </location>
</feature>
<dbReference type="EMBL" id="JACEZT010000003">
    <property type="protein sequence ID" value="MBA5636590.1"/>
    <property type="molecule type" value="Genomic_DNA"/>
</dbReference>
<evidence type="ECO:0000259" key="3">
    <source>
        <dbReference type="PROSITE" id="PS50222"/>
    </source>
</evidence>
<keyword evidence="5" id="KW-1185">Reference proteome</keyword>